<evidence type="ECO:0000259" key="2">
    <source>
        <dbReference type="Pfam" id="PF13205"/>
    </source>
</evidence>
<dbReference type="Pfam" id="PF13946">
    <property type="entry name" value="DUF4214"/>
    <property type="match status" value="1"/>
</dbReference>
<comment type="caution">
    <text evidence="4">The sequence shown here is derived from an EMBL/GenBank/DDBJ whole genome shotgun (WGS) entry which is preliminary data.</text>
</comment>
<dbReference type="Pfam" id="PF13205">
    <property type="entry name" value="Big_5"/>
    <property type="match status" value="1"/>
</dbReference>
<dbReference type="Gene3D" id="1.10.3130.20">
    <property type="entry name" value="Phycobilisome linker domain"/>
    <property type="match status" value="1"/>
</dbReference>
<dbReference type="InterPro" id="IPR025282">
    <property type="entry name" value="DUF4214"/>
</dbReference>
<dbReference type="AlphaFoldDB" id="A0A6A7NBG4"/>
<evidence type="ECO:0000259" key="3">
    <source>
        <dbReference type="Pfam" id="PF13946"/>
    </source>
</evidence>
<name>A0A6A7NBG4_9BURK</name>
<dbReference type="SUPFAM" id="SSF51120">
    <property type="entry name" value="beta-Roll"/>
    <property type="match status" value="1"/>
</dbReference>
<dbReference type="RefSeq" id="WP_152841554.1">
    <property type="nucleotide sequence ID" value="NZ_WHUG01000021.1"/>
</dbReference>
<protein>
    <submittedName>
        <fullName evidence="4">DUF4214 domain-containing protein</fullName>
    </submittedName>
</protein>
<organism evidence="4 5">
    <name type="scientific">Rugamonas aquatica</name>
    <dbReference type="NCBI Taxonomy" id="2743357"/>
    <lineage>
        <taxon>Bacteria</taxon>
        <taxon>Pseudomonadati</taxon>
        <taxon>Pseudomonadota</taxon>
        <taxon>Betaproteobacteria</taxon>
        <taxon>Burkholderiales</taxon>
        <taxon>Oxalobacteraceae</taxon>
        <taxon>Telluria group</taxon>
        <taxon>Rugamonas</taxon>
    </lineage>
</organism>
<evidence type="ECO:0000313" key="4">
    <source>
        <dbReference type="EMBL" id="MQA42455.1"/>
    </source>
</evidence>
<reference evidence="4 5" key="1">
    <citation type="submission" date="2019-10" db="EMBL/GenBank/DDBJ databases">
        <title>Two novel species isolated from a subtropical stream in China.</title>
        <authorList>
            <person name="Lu H."/>
        </authorList>
    </citation>
    <scope>NUCLEOTIDE SEQUENCE [LARGE SCALE GENOMIC DNA]</scope>
    <source>
        <strain evidence="4 5">FT29W</strain>
    </source>
</reference>
<dbReference type="InterPro" id="IPR038255">
    <property type="entry name" value="PBS_linker_sf"/>
</dbReference>
<sequence length="1120" mass="117266">MPAPDNIGDTPATSASLAVGGTTKATFDAHWDRDMFKVDLQAGVTYVIAVSSAPGDFVPMAKTSLHLGLDRNDLASAVGANSAGPALEYTPAVSGTYYALVNYDDAQLFPNNLTYSYQISAAVKQPDALPANIHTPGVLAAGGSVSSRFDVAGDIDWFKFHATPGQHYAFTFPASSLTSTSMQVYSADGQLLDGLYEPFEPMTSGDYFVAVGGNVVGDYTLQSVLVNDDYSANGSSAGQLAAGGQVQGRLNYVNDRDCFHLTVQAGQTYALVLNGDPLNQNELRFEIADEHGSFVAYSDGAPETVSTHVSTFTAASSGTYAITVASLYPDAKIGNGSYTLKASVPLKEDHGDSPASATTLPLGTPVHGVINSSSDLDVFKLAMEAGVTYGLEISGPSVDAAVSQLRVIDQNGDYAGELGYIPYLGYGNSHSFTPATTGNYYFEVSGRSGTDYQLKASVLADDYHADAGTTGKLATGGSAAGTLERAGDHDWFALDMTAGMTYHLSLQAPSGSSLFEGNSSLVMNVFDAQGKQLTNTKVFFDAAHADLYYVASHTGTYYVDVGSLFNGAGDYVLQASARSYDTTDQPDTAKRLMTGSTTYGMLEVPSERDMYKFATVAGMTYAFRLEHKFAGSATAAQAPDLTITDAQLAPLGVVASVNGGSYQVYTAQTSGDIYLNISEQLAYPPVNYTLSTSFLGKDDYGNTQAGALRLSVDSELQGKLNYAGDIDVLKVTLQAGSSYQFDLRSNGLGGLDPHYAYSVALYDDSGALLQSAGSSVGYRAATAGNYYVAVRADTADANAVGGYTLKAATLAAAPKPIDALPHTAPYGLSEVVAFDFDEKVKVADIQGIKLSDAAGHVIALDEHSLTATADYHLALRPLSHLAPGTSYTIDIAPGAISDLAGNVLASGLHRSFTTVAATGAGTAGNDILIGKANGAAIHGGAGTDTVVYAGNAGSYSIVERNGHAEIKSVNGGGTDILDGVERLLFDDKTIALDIDGVGGKAYRLYQAAFNRAPDESGLGYWISNMDKGLSLQATAGFFIGSEEFGRRYGADLSDADFVTQLYSNVLHRAPDAAGHAYWLHDLQIGVARGNVLANFSESPENQAALIQVIGNGFSYIPYSV</sequence>
<dbReference type="InterPro" id="IPR032812">
    <property type="entry name" value="SbsA_Ig"/>
</dbReference>
<dbReference type="Gene3D" id="2.60.120.380">
    <property type="match status" value="7"/>
</dbReference>
<accession>A0A6A7NBG4</accession>
<dbReference type="EMBL" id="WHUG01000021">
    <property type="protein sequence ID" value="MQA42455.1"/>
    <property type="molecule type" value="Genomic_DNA"/>
</dbReference>
<keyword evidence="5" id="KW-1185">Reference proteome</keyword>
<proteinExistence type="predicted"/>
<evidence type="ECO:0000256" key="1">
    <source>
        <dbReference type="ARBA" id="ARBA00022729"/>
    </source>
</evidence>
<evidence type="ECO:0000313" key="5">
    <source>
        <dbReference type="Proteomes" id="UP000440498"/>
    </source>
</evidence>
<dbReference type="Proteomes" id="UP000440498">
    <property type="component" value="Unassembled WGS sequence"/>
</dbReference>
<keyword evidence="1" id="KW-0732">Signal</keyword>
<feature type="domain" description="DUF4214" evidence="3">
    <location>
        <begin position="1038"/>
        <end position="1103"/>
    </location>
</feature>
<dbReference type="Gene3D" id="2.150.10.10">
    <property type="entry name" value="Serralysin-like metalloprotease, C-terminal"/>
    <property type="match status" value="1"/>
</dbReference>
<dbReference type="InterPro" id="IPR011049">
    <property type="entry name" value="Serralysin-like_metalloprot_C"/>
</dbReference>
<feature type="domain" description="SbsA Ig-like" evidence="2">
    <location>
        <begin position="832"/>
        <end position="914"/>
    </location>
</feature>
<gene>
    <name evidence="4" type="ORF">GEV02_30410</name>
</gene>